<dbReference type="InterPro" id="IPR011047">
    <property type="entry name" value="Quinoprotein_ADH-like_sf"/>
</dbReference>
<gene>
    <name evidence="8" type="ORF">EY643_03795</name>
</gene>
<evidence type="ECO:0000313" key="8">
    <source>
        <dbReference type="EMBL" id="QFU74837.1"/>
    </source>
</evidence>
<dbReference type="EMBL" id="CP036422">
    <property type="protein sequence ID" value="QFU74837.1"/>
    <property type="molecule type" value="Genomic_DNA"/>
</dbReference>
<keyword evidence="3" id="KW-1029">Fimbrium biogenesis</keyword>
<organism evidence="8 9">
    <name type="scientific">Halioglobus maricola</name>
    <dbReference type="NCBI Taxonomy" id="2601894"/>
    <lineage>
        <taxon>Bacteria</taxon>
        <taxon>Pseudomonadati</taxon>
        <taxon>Pseudomonadota</taxon>
        <taxon>Gammaproteobacteria</taxon>
        <taxon>Cellvibrionales</taxon>
        <taxon>Halieaceae</taxon>
        <taxon>Halioglobus</taxon>
    </lineage>
</organism>
<keyword evidence="5" id="KW-0106">Calcium</keyword>
<feature type="domain" description="PilY1 beta-propeller" evidence="7">
    <location>
        <begin position="337"/>
        <end position="525"/>
    </location>
</feature>
<comment type="subcellular location">
    <subcellularLocation>
        <location evidence="1">Fimbrium</location>
    </subcellularLocation>
</comment>
<dbReference type="Proteomes" id="UP000326287">
    <property type="component" value="Chromosome"/>
</dbReference>
<evidence type="ECO:0000313" key="9">
    <source>
        <dbReference type="Proteomes" id="UP000326287"/>
    </source>
</evidence>
<comment type="similarity">
    <text evidence="2">Belongs to the PilY1 family.</text>
</comment>
<dbReference type="AlphaFoldDB" id="A0A5P9NGA0"/>
<evidence type="ECO:0000256" key="6">
    <source>
        <dbReference type="ARBA" id="ARBA00023263"/>
    </source>
</evidence>
<dbReference type="InterPro" id="IPR008707">
    <property type="entry name" value="B-propeller_PilY1"/>
</dbReference>
<accession>A0A5P9NGA0</accession>
<evidence type="ECO:0000256" key="3">
    <source>
        <dbReference type="ARBA" id="ARBA00022558"/>
    </source>
</evidence>
<evidence type="ECO:0000256" key="1">
    <source>
        <dbReference type="ARBA" id="ARBA00004561"/>
    </source>
</evidence>
<evidence type="ECO:0000256" key="2">
    <source>
        <dbReference type="ARBA" id="ARBA00008387"/>
    </source>
</evidence>
<evidence type="ECO:0000256" key="4">
    <source>
        <dbReference type="ARBA" id="ARBA00022723"/>
    </source>
</evidence>
<dbReference type="RefSeq" id="WP_152660944.1">
    <property type="nucleotide sequence ID" value="NZ_CP036422.1"/>
</dbReference>
<keyword evidence="9" id="KW-1185">Reference proteome</keyword>
<protein>
    <recommendedName>
        <fullName evidence="7">PilY1 beta-propeller domain-containing protein</fullName>
    </recommendedName>
</protein>
<keyword evidence="4" id="KW-0479">Metal-binding</keyword>
<dbReference type="Pfam" id="PF05567">
    <property type="entry name" value="T4P_PilY1"/>
    <property type="match status" value="1"/>
</dbReference>
<evidence type="ECO:0000259" key="7">
    <source>
        <dbReference type="Pfam" id="PF05567"/>
    </source>
</evidence>
<keyword evidence="6" id="KW-0281">Fimbrium</keyword>
<dbReference type="OrthoDB" id="7156875at2"/>
<sequence>MVRNIFLLSAMLLSATTHSDDIDIYLRALQRSVTAEVVLYVDWRSAGAAGLAQDLPAQLSEAIRTAAKPDHWPWGPPAVAITLLAPRVTPCFDPNCDDPDWALYPVPDANEEGALAALEAAMGSLAEATEMRSLQSYSRNDVSTVIDRLYGDRTSDASCAPPELLYLGFDETSETREPAALAAAIATHWNAAVVDSAGLGFVSLAGVGAGFSERLGKAYLPLFEPAPAMPWRGGLQQLSSTGEPVGTPLNAANSAALGAVMHSTPVFVDYGLRAGYTETEPDVRLLFGGNDGYLHMWHMTAPVDGSIMSGHEAWAVMPSAIEPEQRKISGLDAVARFPYGLDGSPVVHRYDSDRDGTVDPAAGDRVLVFFGLRRGGAELYGWDISEPDEPVELWQLSRSSPAFEQLGLTFSTPQVVQLDLGEPSLRTALLLGAGYSPNKDLRATADIVGNAIYLLDAESGRLLWRASGPGSSAPFDSSLAAEEMTHSFAAPPAVLDSDGDGASDKAYLADTGGQIWRVDLPQAGRGWTGDQTELMAAASARVIARLGGSADADRRFFHRVDVTRARDDFGDYDGVVLVSGNRANPLETVVANYAYLIKDRGFPGIVTHSQLSDVTEICRRPQDDGCTRETLEKGWALSLQGLGEKGLASPLVRSGKVYFSTYLPTAEHLGHCDAGLGEGRVYIVDLLHGAPAVRETYPARNWDDEDDKLLETQRYFAVGDGIPSAVVPYREGLMLPGPGPDGRLVLDPGGTMRWRVHWRESGVDPQ</sequence>
<dbReference type="GO" id="GO:0009289">
    <property type="term" value="C:pilus"/>
    <property type="evidence" value="ECO:0007669"/>
    <property type="project" value="UniProtKB-SubCell"/>
</dbReference>
<name>A0A5P9NGA0_9GAMM</name>
<evidence type="ECO:0000256" key="5">
    <source>
        <dbReference type="ARBA" id="ARBA00022837"/>
    </source>
</evidence>
<proteinExistence type="inferred from homology"/>
<dbReference type="GO" id="GO:0046872">
    <property type="term" value="F:metal ion binding"/>
    <property type="evidence" value="ECO:0007669"/>
    <property type="project" value="UniProtKB-KW"/>
</dbReference>
<dbReference type="SUPFAM" id="SSF50998">
    <property type="entry name" value="Quinoprotein alcohol dehydrogenase-like"/>
    <property type="match status" value="1"/>
</dbReference>
<dbReference type="KEGG" id="halc:EY643_03795"/>
<reference evidence="8 9" key="1">
    <citation type="submission" date="2019-02" db="EMBL/GenBank/DDBJ databases">
        <authorList>
            <person name="Li S.-H."/>
        </authorList>
    </citation>
    <scope>NUCLEOTIDE SEQUENCE [LARGE SCALE GENOMIC DNA]</scope>
    <source>
        <strain evidence="8 9">IMCC14385</strain>
    </source>
</reference>